<protein>
    <submittedName>
        <fullName evidence="1">Uncharacterized protein</fullName>
    </submittedName>
</protein>
<evidence type="ECO:0000313" key="2">
    <source>
        <dbReference type="Proteomes" id="UP000494165"/>
    </source>
</evidence>
<name>A0A8S1DK78_9INSE</name>
<comment type="caution">
    <text evidence="1">The sequence shown here is derived from an EMBL/GenBank/DDBJ whole genome shotgun (WGS) entry which is preliminary data.</text>
</comment>
<gene>
    <name evidence="1" type="ORF">CLODIP_2_CD02380</name>
</gene>
<dbReference type="Proteomes" id="UP000494165">
    <property type="component" value="Unassembled WGS sequence"/>
</dbReference>
<accession>A0A8S1DK78</accession>
<evidence type="ECO:0000313" key="1">
    <source>
        <dbReference type="EMBL" id="CAB3384093.1"/>
    </source>
</evidence>
<dbReference type="EMBL" id="CADEPI010000336">
    <property type="protein sequence ID" value="CAB3384093.1"/>
    <property type="molecule type" value="Genomic_DNA"/>
</dbReference>
<dbReference type="AlphaFoldDB" id="A0A8S1DK78"/>
<proteinExistence type="predicted"/>
<sequence length="78" mass="9165">MHRKKFCECGQQAVFFSFHRRIEGGMKAILSRCSVSCPVRLYSGFRKEISLICNYRPAFIKQLLEGDFKELKNFENIL</sequence>
<keyword evidence="2" id="KW-1185">Reference proteome</keyword>
<reference evidence="1 2" key="1">
    <citation type="submission" date="2020-04" db="EMBL/GenBank/DDBJ databases">
        <authorList>
            <person name="Alioto T."/>
            <person name="Alioto T."/>
            <person name="Gomez Garrido J."/>
        </authorList>
    </citation>
    <scope>NUCLEOTIDE SEQUENCE [LARGE SCALE GENOMIC DNA]</scope>
</reference>
<organism evidence="1 2">
    <name type="scientific">Cloeon dipterum</name>
    <dbReference type="NCBI Taxonomy" id="197152"/>
    <lineage>
        <taxon>Eukaryota</taxon>
        <taxon>Metazoa</taxon>
        <taxon>Ecdysozoa</taxon>
        <taxon>Arthropoda</taxon>
        <taxon>Hexapoda</taxon>
        <taxon>Insecta</taxon>
        <taxon>Pterygota</taxon>
        <taxon>Palaeoptera</taxon>
        <taxon>Ephemeroptera</taxon>
        <taxon>Pisciforma</taxon>
        <taxon>Baetidae</taxon>
        <taxon>Cloeon</taxon>
    </lineage>
</organism>